<evidence type="ECO:0000256" key="10">
    <source>
        <dbReference type="RuleBase" id="RU004466"/>
    </source>
</evidence>
<keyword evidence="4" id="KW-0460">Magnesium</keyword>
<dbReference type="PROSITE" id="PS00723">
    <property type="entry name" value="POLYPRENYL_SYNTHASE_1"/>
    <property type="match status" value="1"/>
</dbReference>
<dbReference type="Gene3D" id="1.10.600.10">
    <property type="entry name" value="Farnesyl Diphosphate Synthase"/>
    <property type="match status" value="1"/>
</dbReference>
<dbReference type="PANTHER" id="PTHR12001:SF72">
    <property type="entry name" value="THIJ_PFPI FAMILY PROTEIN (AFU_ORTHOLOGUE AFUA_3G01210)-RELATED"/>
    <property type="match status" value="1"/>
</dbReference>
<dbReference type="GO" id="GO:0046165">
    <property type="term" value="P:alcohol biosynthetic process"/>
    <property type="evidence" value="ECO:0007669"/>
    <property type="project" value="UniProtKB-ARBA"/>
</dbReference>
<name>A0A9P3BR15_9EURO</name>
<dbReference type="RefSeq" id="XP_043163145.1">
    <property type="nucleotide sequence ID" value="XM_043307210.1"/>
</dbReference>
<organism evidence="11 12">
    <name type="scientific">Aspergillus pseudoviridinutans</name>
    <dbReference type="NCBI Taxonomy" id="1517512"/>
    <lineage>
        <taxon>Eukaryota</taxon>
        <taxon>Fungi</taxon>
        <taxon>Dikarya</taxon>
        <taxon>Ascomycota</taxon>
        <taxon>Pezizomycotina</taxon>
        <taxon>Eurotiomycetes</taxon>
        <taxon>Eurotiomycetidae</taxon>
        <taxon>Eurotiales</taxon>
        <taxon>Aspergillaceae</taxon>
        <taxon>Aspergillus</taxon>
        <taxon>Aspergillus subgen. Fumigati</taxon>
    </lineage>
</organism>
<dbReference type="PANTHER" id="PTHR12001">
    <property type="entry name" value="GERANYLGERANYL PYROPHOSPHATE SYNTHASE"/>
    <property type="match status" value="1"/>
</dbReference>
<comment type="similarity">
    <text evidence="9">In the N-terminal section; belongs to the terpene synthase family.</text>
</comment>
<dbReference type="GO" id="GO:0004659">
    <property type="term" value="F:prenyltransferase activity"/>
    <property type="evidence" value="ECO:0007669"/>
    <property type="project" value="InterPro"/>
</dbReference>
<dbReference type="GO" id="GO:0016829">
    <property type="term" value="F:lyase activity"/>
    <property type="evidence" value="ECO:0007669"/>
    <property type="project" value="UniProtKB-KW"/>
</dbReference>
<reference evidence="11 12" key="1">
    <citation type="submission" date="2018-10" db="EMBL/GenBank/DDBJ databases">
        <title>Pan-genome distribution and transcriptional activeness of fungal secondary metabolism genes in Aspergillus section Fumigati.</title>
        <authorList>
            <person name="Takahashi H."/>
            <person name="Umemura M."/>
            <person name="Ninomiya A."/>
            <person name="Kusuya Y."/>
            <person name="Urayama S."/>
            <person name="Shimizu M."/>
            <person name="Watanabe A."/>
            <person name="Kamei K."/>
            <person name="Yaguchi T."/>
            <person name="Hagiwara D."/>
        </authorList>
    </citation>
    <scope>NUCLEOTIDE SEQUENCE [LARGE SCALE GENOMIC DNA]</scope>
    <source>
        <strain evidence="11 12">IFM 55266</strain>
    </source>
</reference>
<proteinExistence type="inferred from homology"/>
<dbReference type="GO" id="GO:0043386">
    <property type="term" value="P:mycotoxin biosynthetic process"/>
    <property type="evidence" value="ECO:0007669"/>
    <property type="project" value="UniProtKB-ARBA"/>
</dbReference>
<comment type="similarity">
    <text evidence="10">Belongs to the FPP/GGPP synthase family.</text>
</comment>
<dbReference type="AlphaFoldDB" id="A0A9P3BR15"/>
<dbReference type="GO" id="GO:0046872">
    <property type="term" value="F:metal ion binding"/>
    <property type="evidence" value="ECO:0007669"/>
    <property type="project" value="UniProtKB-KW"/>
</dbReference>
<keyword evidence="6" id="KW-0456">Lyase</keyword>
<dbReference type="InterPro" id="IPR008949">
    <property type="entry name" value="Isoprenoid_synthase_dom_sf"/>
</dbReference>
<evidence type="ECO:0000256" key="6">
    <source>
        <dbReference type="ARBA" id="ARBA00023239"/>
    </source>
</evidence>
<evidence type="ECO:0000313" key="11">
    <source>
        <dbReference type="EMBL" id="GIJ92399.1"/>
    </source>
</evidence>
<dbReference type="Pfam" id="PF00348">
    <property type="entry name" value="polyprenyl_synt"/>
    <property type="match status" value="1"/>
</dbReference>
<evidence type="ECO:0000256" key="4">
    <source>
        <dbReference type="ARBA" id="ARBA00022842"/>
    </source>
</evidence>
<comment type="pathway">
    <text evidence="1">Secondary metabolite biosynthesis; terpenoid biosynthesis.</text>
</comment>
<dbReference type="InterPro" id="IPR000092">
    <property type="entry name" value="Polyprenyl_synt"/>
</dbReference>
<comment type="caution">
    <text evidence="11">The sequence shown here is derived from an EMBL/GenBank/DDBJ whole genome shotgun (WGS) entry which is preliminary data.</text>
</comment>
<evidence type="ECO:0000256" key="9">
    <source>
        <dbReference type="ARBA" id="ARBA00038372"/>
    </source>
</evidence>
<evidence type="ECO:0000313" key="12">
    <source>
        <dbReference type="Proteomes" id="UP001043456"/>
    </source>
</evidence>
<dbReference type="OrthoDB" id="6921389at2759"/>
<keyword evidence="3" id="KW-0479">Metal-binding</keyword>
<gene>
    <name evidence="11" type="ORF">Asppvi_011381</name>
</gene>
<dbReference type="SUPFAM" id="SSF48576">
    <property type="entry name" value="Terpenoid synthases"/>
    <property type="match status" value="1"/>
</dbReference>
<evidence type="ECO:0000256" key="7">
    <source>
        <dbReference type="ARBA" id="ARBA00023268"/>
    </source>
</evidence>
<evidence type="ECO:0000256" key="2">
    <source>
        <dbReference type="ARBA" id="ARBA00022679"/>
    </source>
</evidence>
<keyword evidence="2 10" id="KW-0808">Transferase</keyword>
<accession>A0A9P3BR15</accession>
<sequence length="454" mass="50202">MRVCIRNQDTTPTTPTKWVDAGYDDTIIQANLNTQLAVGHSIVSALSACAPGQLGHIKSAETIGLSEEYNTRNTSDRILDTTPPANLMRGASGEPEMTVTEMAALKALAEAVPTASPISGSGPPKASRHLNKTTILDKIPGAETITSKGIFSNTSALIAPIRYIQSLPSKHVRSKLIDASNEWFQLSHEQLGIVKRAIDDLHNATLILDDIQDGSLLRRGNHTAHLIFGSAQCINSATYLVTHAISETRKLKSPEALSIFLDGLEQLAIGQSWDLDWKFRTHCPSIAEYMTMVDGKTGAMFTMLVRLMHNMSAAPWDLCHIESLARILGRWYQIRDDYQNLQDTEYAEKKGFCEDLEEGKFSYPIILCCETDQDARRLILDIFANKANGPITLDHKMELLDLIQRAGAIERTWKMLKSLECDAKDALSVLETVTGKHNQAFHRIVELLGKVPTP</sequence>
<evidence type="ECO:0000256" key="1">
    <source>
        <dbReference type="ARBA" id="ARBA00004721"/>
    </source>
</evidence>
<dbReference type="Proteomes" id="UP001043456">
    <property type="component" value="Unassembled WGS sequence"/>
</dbReference>
<keyword evidence="7" id="KW-0511">Multifunctional enzyme</keyword>
<dbReference type="EMBL" id="BHVY01000009">
    <property type="protein sequence ID" value="GIJ92399.1"/>
    <property type="molecule type" value="Genomic_DNA"/>
</dbReference>
<comment type="similarity">
    <text evidence="8">In the C-terminal section; belongs to the FPP/GGPP synthase family.</text>
</comment>
<dbReference type="GeneID" id="67009990"/>
<dbReference type="InterPro" id="IPR033749">
    <property type="entry name" value="Polyprenyl_synt_CS"/>
</dbReference>
<evidence type="ECO:0000256" key="3">
    <source>
        <dbReference type="ARBA" id="ARBA00022723"/>
    </source>
</evidence>
<dbReference type="PROSITE" id="PS00444">
    <property type="entry name" value="POLYPRENYL_SYNTHASE_2"/>
    <property type="match status" value="1"/>
</dbReference>
<evidence type="ECO:0000256" key="5">
    <source>
        <dbReference type="ARBA" id="ARBA00023229"/>
    </source>
</evidence>
<protein>
    <submittedName>
        <fullName evidence="11">Uncharacterized protein</fullName>
    </submittedName>
</protein>
<evidence type="ECO:0000256" key="8">
    <source>
        <dbReference type="ARBA" id="ARBA00038363"/>
    </source>
</evidence>
<keyword evidence="12" id="KW-1185">Reference proteome</keyword>
<dbReference type="SFLD" id="SFLDS00005">
    <property type="entry name" value="Isoprenoid_Synthase_Type_I"/>
    <property type="match status" value="1"/>
</dbReference>
<keyword evidence="5" id="KW-0414">Isoprene biosynthesis</keyword>
<dbReference type="GO" id="GO:0008299">
    <property type="term" value="P:isoprenoid biosynthetic process"/>
    <property type="evidence" value="ECO:0007669"/>
    <property type="project" value="UniProtKB-KW"/>
</dbReference>